<feature type="transmembrane region" description="Helical" evidence="1">
    <location>
        <begin position="114"/>
        <end position="147"/>
    </location>
</feature>
<keyword evidence="1" id="KW-1133">Transmembrane helix</keyword>
<keyword evidence="1" id="KW-0812">Transmembrane</keyword>
<reference evidence="2" key="1">
    <citation type="submission" date="2018-06" db="EMBL/GenBank/DDBJ databases">
        <authorList>
            <person name="Zhirakovskaya E."/>
        </authorList>
    </citation>
    <scope>NUCLEOTIDE SEQUENCE</scope>
</reference>
<feature type="transmembrane region" description="Helical" evidence="1">
    <location>
        <begin position="15"/>
        <end position="33"/>
    </location>
</feature>
<feature type="transmembrane region" description="Helical" evidence="1">
    <location>
        <begin position="70"/>
        <end position="93"/>
    </location>
</feature>
<feature type="transmembrane region" description="Helical" evidence="1">
    <location>
        <begin position="153"/>
        <end position="170"/>
    </location>
</feature>
<evidence type="ECO:0000313" key="2">
    <source>
        <dbReference type="EMBL" id="VAW13495.1"/>
    </source>
</evidence>
<protein>
    <submittedName>
        <fullName evidence="2">Uncharacterized protein</fullName>
    </submittedName>
</protein>
<dbReference type="EMBL" id="UOEN01000172">
    <property type="protein sequence ID" value="VAW13495.1"/>
    <property type="molecule type" value="Genomic_DNA"/>
</dbReference>
<keyword evidence="1" id="KW-0472">Membrane</keyword>
<organism evidence="2">
    <name type="scientific">hydrothermal vent metagenome</name>
    <dbReference type="NCBI Taxonomy" id="652676"/>
    <lineage>
        <taxon>unclassified sequences</taxon>
        <taxon>metagenomes</taxon>
        <taxon>ecological metagenomes</taxon>
    </lineage>
</organism>
<evidence type="ECO:0000256" key="1">
    <source>
        <dbReference type="SAM" id="Phobius"/>
    </source>
</evidence>
<gene>
    <name evidence="2" type="ORF">MNBD_BACTEROID05-655</name>
</gene>
<accession>A0A3B0T593</accession>
<proteinExistence type="predicted"/>
<dbReference type="AlphaFoldDB" id="A0A3B0T593"/>
<name>A0A3B0T593_9ZZZZ</name>
<sequence length="187" mass="19810">MLINALKQVFKRKQYLALAFIIAFVVFTLAVWLPNFKIIVQVVTSSAASLTDKWNILVGLLGSISTNFTFISASYTIIIAVFFGVNIAMIVYYMKRNKKTADKAGVAGSGLGGLISGFFGIGCAACGTIVLGPLLALIGAGGLIAFLPFNGQEFGFLGVGLLGFSIFLVAKKISAPAVCKVDERKNN</sequence>